<dbReference type="EMBL" id="SJPP01000001">
    <property type="protein sequence ID" value="TWU12869.1"/>
    <property type="molecule type" value="Genomic_DNA"/>
</dbReference>
<dbReference type="Proteomes" id="UP000320735">
    <property type="component" value="Unassembled WGS sequence"/>
</dbReference>
<dbReference type="RefSeq" id="WP_146370286.1">
    <property type="nucleotide sequence ID" value="NZ_SJPP01000001.1"/>
</dbReference>
<sequence>MAVRVRRAWRKNAPWEGSAAEWSAHLEAIADRDPLEWTAADDASLRRALAFVSSRESGRVSDAEGFRLLHAADVAADVLATFCGLAERDLAATGGRQIREVWAVVREVRRNVRELVVTE</sequence>
<organism evidence="1 2">
    <name type="scientific">Symmachiella macrocystis</name>
    <dbReference type="NCBI Taxonomy" id="2527985"/>
    <lineage>
        <taxon>Bacteria</taxon>
        <taxon>Pseudomonadati</taxon>
        <taxon>Planctomycetota</taxon>
        <taxon>Planctomycetia</taxon>
        <taxon>Planctomycetales</taxon>
        <taxon>Planctomycetaceae</taxon>
        <taxon>Symmachiella</taxon>
    </lineage>
</organism>
<accession>A0A5C6BPE2</accession>
<reference evidence="1 2" key="1">
    <citation type="submission" date="2019-02" db="EMBL/GenBank/DDBJ databases">
        <title>Deep-cultivation of Planctomycetes and their phenomic and genomic characterization uncovers novel biology.</title>
        <authorList>
            <person name="Wiegand S."/>
            <person name="Jogler M."/>
            <person name="Boedeker C."/>
            <person name="Pinto D."/>
            <person name="Vollmers J."/>
            <person name="Rivas-Marin E."/>
            <person name="Kohn T."/>
            <person name="Peeters S.H."/>
            <person name="Heuer A."/>
            <person name="Rast P."/>
            <person name="Oberbeckmann S."/>
            <person name="Bunk B."/>
            <person name="Jeske O."/>
            <person name="Meyerdierks A."/>
            <person name="Storesund J.E."/>
            <person name="Kallscheuer N."/>
            <person name="Luecker S."/>
            <person name="Lage O.M."/>
            <person name="Pohl T."/>
            <person name="Merkel B.J."/>
            <person name="Hornburger P."/>
            <person name="Mueller R.-W."/>
            <person name="Bruemmer F."/>
            <person name="Labrenz M."/>
            <person name="Spormann A.M."/>
            <person name="Op Den Camp H."/>
            <person name="Overmann J."/>
            <person name="Amann R."/>
            <person name="Jetten M.S.M."/>
            <person name="Mascher T."/>
            <person name="Medema M.H."/>
            <person name="Devos D.P."/>
            <person name="Kaster A.-K."/>
            <person name="Ovreas L."/>
            <person name="Rohde M."/>
            <person name="Galperin M.Y."/>
            <person name="Jogler C."/>
        </authorList>
    </citation>
    <scope>NUCLEOTIDE SEQUENCE [LARGE SCALE GENOMIC DNA]</scope>
    <source>
        <strain evidence="1 2">CA54</strain>
    </source>
</reference>
<name>A0A5C6BPE2_9PLAN</name>
<protein>
    <submittedName>
        <fullName evidence="1">Uncharacterized protein</fullName>
    </submittedName>
</protein>
<comment type="caution">
    <text evidence="1">The sequence shown here is derived from an EMBL/GenBank/DDBJ whole genome shotgun (WGS) entry which is preliminary data.</text>
</comment>
<dbReference type="AlphaFoldDB" id="A0A5C6BPE2"/>
<keyword evidence="2" id="KW-1185">Reference proteome</keyword>
<evidence type="ECO:0000313" key="1">
    <source>
        <dbReference type="EMBL" id="TWU12869.1"/>
    </source>
</evidence>
<proteinExistence type="predicted"/>
<gene>
    <name evidence="1" type="ORF">CA54_16950</name>
</gene>
<evidence type="ECO:0000313" key="2">
    <source>
        <dbReference type="Proteomes" id="UP000320735"/>
    </source>
</evidence>